<sequence length="503" mass="54029">MNPKYLINIFVLTLFACGGGGTGNPAASPSGSASSANATILYSPATQCTLTSISSSLTNFPDTSNACNQPLSATMKTILAANMNNPISTFTDSQFYYTSDLSSSIQTQLRTAIDDAAAIFGHFDLYFFGIGSDLNAFNSSVKQNFCDAFGYATCGSDGTLQYLINIANGTTPNDAGANTIGFNPNDSKTPPKKAYSIYQGLNNADALETIAIHEYYHIYQHATTIGMSNESNIRKMPPWYSEGTAQYVAEWLAREKGYAESTDNFETKMGQLWDEAIVAYGNGTRVKDGEQYPINNPLSVWAVAFMIEKATARSGITNGVQEILITIPNQVNEKGWYKTFQDNTGITLETFYTQFNSALSANDKSTRVSNLVTSNFASTVTGKYNYSVLQLTGADTSVNSGGTPSAAARTLYFYDNDTSTIPSYQGGYSGAWPYVVTSKNITKATEISASITKNVNGNYVLVANKPVYQYASDTTSSKSGATINLWKAIKPDGTGVDGAKIAP</sequence>
<protein>
    <recommendedName>
        <fullName evidence="3">Lipoprotein</fullName>
    </recommendedName>
</protein>
<evidence type="ECO:0008006" key="3">
    <source>
        <dbReference type="Google" id="ProtNLM"/>
    </source>
</evidence>
<proteinExistence type="predicted"/>
<comment type="caution">
    <text evidence="1">The sequence shown here is derived from an EMBL/GenBank/DDBJ whole genome shotgun (WGS) entry which is preliminary data.</text>
</comment>
<reference evidence="1" key="1">
    <citation type="submission" date="2020-10" db="EMBL/GenBank/DDBJ databases">
        <title>Microbiome of the Black Sea water column analyzed by genome centric metagenomics.</title>
        <authorList>
            <person name="Cabello-Yeves P.J."/>
            <person name="Callieri C."/>
            <person name="Picazo A."/>
            <person name="Mehrshad M."/>
            <person name="Haro-Moreno J.M."/>
            <person name="Roda-Garcia J."/>
            <person name="Dzembekova N."/>
            <person name="Slabakova V."/>
            <person name="Slabakova N."/>
            <person name="Moncheva S."/>
            <person name="Rodriguez-Valera F."/>
        </authorList>
    </citation>
    <scope>NUCLEOTIDE SEQUENCE</scope>
    <source>
        <strain evidence="1">BS307-5m-G49</strain>
    </source>
</reference>
<accession>A0A937LFG9</accession>
<dbReference type="PROSITE" id="PS51257">
    <property type="entry name" value="PROKAR_LIPOPROTEIN"/>
    <property type="match status" value="1"/>
</dbReference>
<gene>
    <name evidence="1" type="ORF">ISQ63_01310</name>
</gene>
<dbReference type="EMBL" id="JADHQC010000003">
    <property type="protein sequence ID" value="MBL6811503.1"/>
    <property type="molecule type" value="Genomic_DNA"/>
</dbReference>
<dbReference type="Proteomes" id="UP000744438">
    <property type="component" value="Unassembled WGS sequence"/>
</dbReference>
<evidence type="ECO:0000313" key="1">
    <source>
        <dbReference type="EMBL" id="MBL6811503.1"/>
    </source>
</evidence>
<evidence type="ECO:0000313" key="2">
    <source>
        <dbReference type="Proteomes" id="UP000744438"/>
    </source>
</evidence>
<organism evidence="1 2">
    <name type="scientific">SAR86 cluster bacterium</name>
    <dbReference type="NCBI Taxonomy" id="2030880"/>
    <lineage>
        <taxon>Bacteria</taxon>
        <taxon>Pseudomonadati</taxon>
        <taxon>Pseudomonadota</taxon>
        <taxon>Gammaproteobacteria</taxon>
        <taxon>SAR86 cluster</taxon>
    </lineage>
</organism>
<dbReference type="AlphaFoldDB" id="A0A937LFG9"/>
<name>A0A937LFG9_9GAMM</name>